<dbReference type="InterPro" id="IPR053178">
    <property type="entry name" value="Osmoadaptation_assoc"/>
</dbReference>
<evidence type="ECO:0000313" key="4">
    <source>
        <dbReference type="Proteomes" id="UP000562682"/>
    </source>
</evidence>
<dbReference type="Proteomes" id="UP000562682">
    <property type="component" value="Unassembled WGS sequence"/>
</dbReference>
<organism evidence="3 4">
    <name type="scientific">Fusarium denticulatum</name>
    <dbReference type="NCBI Taxonomy" id="48507"/>
    <lineage>
        <taxon>Eukaryota</taxon>
        <taxon>Fungi</taxon>
        <taxon>Dikarya</taxon>
        <taxon>Ascomycota</taxon>
        <taxon>Pezizomycotina</taxon>
        <taxon>Sordariomycetes</taxon>
        <taxon>Hypocreomycetidae</taxon>
        <taxon>Hypocreales</taxon>
        <taxon>Nectriaceae</taxon>
        <taxon>Fusarium</taxon>
        <taxon>Fusarium fujikuroi species complex</taxon>
    </lineage>
</organism>
<accession>A0A8H5T9P9</accession>
<feature type="domain" description="Zn(2)-C6 fungal-type" evidence="2">
    <location>
        <begin position="9"/>
        <end position="38"/>
    </location>
</feature>
<dbReference type="CDD" id="cd00067">
    <property type="entry name" value="GAL4"/>
    <property type="match status" value="1"/>
</dbReference>
<dbReference type="PANTHER" id="PTHR38111:SF11">
    <property type="entry name" value="TRANSCRIPTION FACTOR DOMAIN-CONTAINING PROTEIN-RELATED"/>
    <property type="match status" value="1"/>
</dbReference>
<dbReference type="AlphaFoldDB" id="A0A8H5T9P9"/>
<protein>
    <submittedName>
        <fullName evidence="3">Fungal transcriptional regulatory n-terminal</fullName>
    </submittedName>
</protein>
<reference evidence="3 4" key="1">
    <citation type="submission" date="2020-05" db="EMBL/GenBank/DDBJ databases">
        <title>Identification and distribution of gene clusters putatively required for synthesis of sphingolipid metabolism inhibitors in phylogenetically diverse species of the filamentous fungus Fusarium.</title>
        <authorList>
            <person name="Kim H.-S."/>
            <person name="Busman M."/>
            <person name="Brown D.W."/>
            <person name="Divon H."/>
            <person name="Uhlig S."/>
            <person name="Proctor R.H."/>
        </authorList>
    </citation>
    <scope>NUCLEOTIDE SEQUENCE [LARGE SCALE GENOMIC DNA]</scope>
    <source>
        <strain evidence="3 4">NRRL 25311</strain>
    </source>
</reference>
<dbReference type="SUPFAM" id="SSF57701">
    <property type="entry name" value="Zn2/Cys6 DNA-binding domain"/>
    <property type="match status" value="1"/>
</dbReference>
<keyword evidence="1" id="KW-0539">Nucleus</keyword>
<evidence type="ECO:0000313" key="3">
    <source>
        <dbReference type="EMBL" id="KAF5665623.1"/>
    </source>
</evidence>
<keyword evidence="4" id="KW-1185">Reference proteome</keyword>
<gene>
    <name evidence="3" type="ORF">FDENT_12532</name>
</gene>
<dbReference type="SMART" id="SM00066">
    <property type="entry name" value="GAL4"/>
    <property type="match status" value="1"/>
</dbReference>
<dbReference type="GO" id="GO:0000981">
    <property type="term" value="F:DNA-binding transcription factor activity, RNA polymerase II-specific"/>
    <property type="evidence" value="ECO:0007669"/>
    <property type="project" value="InterPro"/>
</dbReference>
<dbReference type="GO" id="GO:0008270">
    <property type="term" value="F:zinc ion binding"/>
    <property type="evidence" value="ECO:0007669"/>
    <property type="project" value="InterPro"/>
</dbReference>
<comment type="caution">
    <text evidence="3">The sequence shown here is derived from an EMBL/GenBank/DDBJ whole genome shotgun (WGS) entry which is preliminary data.</text>
</comment>
<evidence type="ECO:0000259" key="2">
    <source>
        <dbReference type="PROSITE" id="PS50048"/>
    </source>
</evidence>
<dbReference type="Pfam" id="PF00172">
    <property type="entry name" value="Zn_clus"/>
    <property type="match status" value="1"/>
</dbReference>
<evidence type="ECO:0000256" key="1">
    <source>
        <dbReference type="ARBA" id="ARBA00023242"/>
    </source>
</evidence>
<name>A0A8H5T9P9_9HYPO</name>
<dbReference type="Gene3D" id="4.10.240.10">
    <property type="entry name" value="Zn(2)-C6 fungal-type DNA-binding domain"/>
    <property type="match status" value="1"/>
</dbReference>
<dbReference type="InterPro" id="IPR001138">
    <property type="entry name" value="Zn2Cys6_DnaBD"/>
</dbReference>
<proteinExistence type="predicted"/>
<sequence length="470" mass="52964">MPGVPRSRGCKSCLKQKKKCDQAKPACSRCARLGVPCVGSGEQKYVFKPVSFTKPFKTSFSKPRKSETSSQVSIVHKPQNPLTLLQAKLVAALEITDLRYGINCYGDFLEHIPRRLGHSHVLDVSVDLMMSLLPCHYEYETPSKVLAKFGSGLKILMEPHNQKGAQLSLEGVAAFHIMTICQSWLRQAGDDLKSHGQILVRFMDTATEKGWSGTFELKLLETSLVALFFDALVDPRIDLEQHASRLSLQSRKNEYDGSEDPQALCSQVQRLLRIPRFMHEPLCYMEEIKIAYQELQDDHARILHHLESVRIQKSSSEDLHCRQKLIHKVQVTQAIILTTALALNSILRAAYPDDSVLLLEASTLANKLITVVNAVSQYRPLGASFVPPCMIAAWATMSSLEAQRNEIRVLLTEYQHDYARVQWMDLAVLLEVLHGTLLGRISGSHDRDKVEKSENDRDLEILKLLVFKPD</sequence>
<dbReference type="PANTHER" id="PTHR38111">
    <property type="entry name" value="ZN(2)-C6 FUNGAL-TYPE DOMAIN-CONTAINING PROTEIN-RELATED"/>
    <property type="match status" value="1"/>
</dbReference>
<dbReference type="InterPro" id="IPR036864">
    <property type="entry name" value="Zn2-C6_fun-type_DNA-bd_sf"/>
</dbReference>
<dbReference type="PROSITE" id="PS50048">
    <property type="entry name" value="ZN2_CY6_FUNGAL_2"/>
    <property type="match status" value="1"/>
</dbReference>
<dbReference type="EMBL" id="JAAOAK010000440">
    <property type="protein sequence ID" value="KAF5665623.1"/>
    <property type="molecule type" value="Genomic_DNA"/>
</dbReference>